<feature type="compositionally biased region" description="Basic and acidic residues" evidence="2">
    <location>
        <begin position="328"/>
        <end position="352"/>
    </location>
</feature>
<feature type="compositionally biased region" description="Low complexity" evidence="2">
    <location>
        <begin position="504"/>
        <end position="518"/>
    </location>
</feature>
<name>A2G037_TRIV3</name>
<feature type="compositionally biased region" description="Basic and acidic residues" evidence="2">
    <location>
        <begin position="310"/>
        <end position="319"/>
    </location>
</feature>
<feature type="compositionally biased region" description="Polar residues" evidence="2">
    <location>
        <begin position="372"/>
        <end position="382"/>
    </location>
</feature>
<keyword evidence="4" id="KW-1185">Reference proteome</keyword>
<dbReference type="EMBL" id="DS114196">
    <property type="protein sequence ID" value="EAX89481.1"/>
    <property type="molecule type" value="Genomic_DNA"/>
</dbReference>
<feature type="compositionally biased region" description="Polar residues" evidence="2">
    <location>
        <begin position="136"/>
        <end position="149"/>
    </location>
</feature>
<organism evidence="3 4">
    <name type="scientific">Trichomonas vaginalis (strain ATCC PRA-98 / G3)</name>
    <dbReference type="NCBI Taxonomy" id="412133"/>
    <lineage>
        <taxon>Eukaryota</taxon>
        <taxon>Metamonada</taxon>
        <taxon>Parabasalia</taxon>
        <taxon>Trichomonadida</taxon>
        <taxon>Trichomonadidae</taxon>
        <taxon>Trichomonas</taxon>
    </lineage>
</organism>
<dbReference type="Proteomes" id="UP000001542">
    <property type="component" value="Unassembled WGS sequence"/>
</dbReference>
<gene>
    <name evidence="3" type="ORF">TVAG_469410</name>
</gene>
<feature type="compositionally biased region" description="Low complexity" evidence="2">
    <location>
        <begin position="628"/>
        <end position="640"/>
    </location>
</feature>
<feature type="compositionally biased region" description="Basic and acidic residues" evidence="2">
    <location>
        <begin position="272"/>
        <end position="292"/>
    </location>
</feature>
<evidence type="ECO:0000313" key="4">
    <source>
        <dbReference type="Proteomes" id="UP000001542"/>
    </source>
</evidence>
<proteinExistence type="predicted"/>
<protein>
    <submittedName>
        <fullName evidence="3">Uncharacterized protein</fullName>
    </submittedName>
</protein>
<feature type="region of interest" description="Disordered" evidence="2">
    <location>
        <begin position="256"/>
        <end position="640"/>
    </location>
</feature>
<dbReference type="KEGG" id="tva:4747151"/>
<evidence type="ECO:0000313" key="3">
    <source>
        <dbReference type="EMBL" id="EAX89481.1"/>
    </source>
</evidence>
<dbReference type="VEuPathDB" id="TrichDB:TVAG_469410"/>
<reference evidence="3" key="2">
    <citation type="journal article" date="2007" name="Science">
        <title>Draft genome sequence of the sexually transmitted pathogen Trichomonas vaginalis.</title>
        <authorList>
            <person name="Carlton J.M."/>
            <person name="Hirt R.P."/>
            <person name="Silva J.C."/>
            <person name="Delcher A.L."/>
            <person name="Schatz M."/>
            <person name="Zhao Q."/>
            <person name="Wortman J.R."/>
            <person name="Bidwell S.L."/>
            <person name="Alsmark U.C.M."/>
            <person name="Besteiro S."/>
            <person name="Sicheritz-Ponten T."/>
            <person name="Noel C.J."/>
            <person name="Dacks J.B."/>
            <person name="Foster P.G."/>
            <person name="Simillion C."/>
            <person name="Van de Peer Y."/>
            <person name="Miranda-Saavedra D."/>
            <person name="Barton G.J."/>
            <person name="Westrop G.D."/>
            <person name="Mueller S."/>
            <person name="Dessi D."/>
            <person name="Fiori P.L."/>
            <person name="Ren Q."/>
            <person name="Paulsen I."/>
            <person name="Zhang H."/>
            <person name="Bastida-Corcuera F.D."/>
            <person name="Simoes-Barbosa A."/>
            <person name="Brown M.T."/>
            <person name="Hayes R.D."/>
            <person name="Mukherjee M."/>
            <person name="Okumura C.Y."/>
            <person name="Schneider R."/>
            <person name="Smith A.J."/>
            <person name="Vanacova S."/>
            <person name="Villalvazo M."/>
            <person name="Haas B.J."/>
            <person name="Pertea M."/>
            <person name="Feldblyum T.V."/>
            <person name="Utterback T.R."/>
            <person name="Shu C.L."/>
            <person name="Osoegawa K."/>
            <person name="de Jong P.J."/>
            <person name="Hrdy I."/>
            <person name="Horvathova L."/>
            <person name="Zubacova Z."/>
            <person name="Dolezal P."/>
            <person name="Malik S.B."/>
            <person name="Logsdon J.M. Jr."/>
            <person name="Henze K."/>
            <person name="Gupta A."/>
            <person name="Wang C.C."/>
            <person name="Dunne R.L."/>
            <person name="Upcroft J.A."/>
            <person name="Upcroft P."/>
            <person name="White O."/>
            <person name="Salzberg S.L."/>
            <person name="Tang P."/>
            <person name="Chiu C.-H."/>
            <person name="Lee Y.-S."/>
            <person name="Embley T.M."/>
            <person name="Coombs G.H."/>
            <person name="Mottram J.C."/>
            <person name="Tachezy J."/>
            <person name="Fraser-Liggett C.M."/>
            <person name="Johnson P.J."/>
        </authorList>
    </citation>
    <scope>NUCLEOTIDE SEQUENCE [LARGE SCALE GENOMIC DNA]</scope>
    <source>
        <strain evidence="3">G3</strain>
    </source>
</reference>
<keyword evidence="1" id="KW-0175">Coiled coil</keyword>
<accession>A2G037</accession>
<feature type="compositionally biased region" description="Polar residues" evidence="2">
    <location>
        <begin position="533"/>
        <end position="572"/>
    </location>
</feature>
<feature type="region of interest" description="Disordered" evidence="2">
    <location>
        <begin position="198"/>
        <end position="236"/>
    </location>
</feature>
<dbReference type="VEuPathDB" id="TrichDB:TVAGG3_0084850"/>
<feature type="compositionally biased region" description="Basic and acidic residues" evidence="2">
    <location>
        <begin position="70"/>
        <end position="79"/>
    </location>
</feature>
<evidence type="ECO:0000256" key="2">
    <source>
        <dbReference type="SAM" id="MobiDB-lite"/>
    </source>
</evidence>
<feature type="compositionally biased region" description="Basic and acidic residues" evidence="2">
    <location>
        <begin position="45"/>
        <end position="55"/>
    </location>
</feature>
<dbReference type="SMR" id="A2G037"/>
<dbReference type="AlphaFoldDB" id="A2G037"/>
<feature type="compositionally biased region" description="Low complexity" evidence="2">
    <location>
        <begin position="56"/>
        <end position="66"/>
    </location>
</feature>
<dbReference type="RefSeq" id="XP_001302411.1">
    <property type="nucleotide sequence ID" value="XM_001302410.1"/>
</dbReference>
<sequence length="1110" mass="123353">MNEFYNPKESLQYTSEDLRSLAADSSIVFPHFSKGFTEQPLIAIQDEKKPNENKAKPAVYKVAPAAFEPLKIEKKDKPKNNKQKKDKHNNNNNNNNKATINAANVEQPPKNISPPKTTKLDFHYIVSKDTPDPAKNTRQSPSNQPKEKLTNLQNQEGQKKLLPAMLPQGVSIGARAPPIYAGKDLVIKKNAEDLTKLSRGNSIPTLNEEEQQNANRVQISRPQSSPPISGPFKIDPAKLQNSQLKPMNIVTSHADTTNAAPAVPVNSNNSKNNKEDVPKKQKNKGKDNKDGKSSQINNFQDLPPGFGGIVEEKPIEEPHFQPLNKENIVSEHSEPKLKLDPKDFQQKPEKTETNNNKTETSEECPPGFGQTEKVQNIVQNSPPGFVLDPRSIQKPADDNLPPGFGQPNAKENTSQKIEENEDLPPGFGSTENVPNDNINTQQENKPSEPVQNNNILDGPPGFTLSPANIQKPASDEMSPGFGQQEEAKTENTTNNEDLPPGFGQTETTNTNNASTEANAQEDNDLPPGFGSTDPKSQENNVNSSTDQPINASNIVSPSVSPQNPTDENNISEIQPKEQIPADIDNEEDDISQSDQYDNSFSEPYYDPNLGDMFDDSSDSDNQPPGFLSPSIASDYSNSSSESEDYDEIEVVCDYNGVIGFITKTYTKKVNVFVLLNNSEKWQIIDLHERVLSGAVVGHAVIVSTTKSLYTINAEFNVTKIEDEFIYKNLKSDPNAPNRFFALSTNRELFAVVIKEQNKLDKTKISEQVRSFDASSKYIACMTTEKKVEVSDRTGSSFFPIQKFKFKSSSKIYLDDSSLYCVPIENNFPLQYKILSSEEPTSLMSVKGIWSTIGGVSFLSDTLLSHGSFTSKIDSEFVGFAFYNDNVLEWISVDEKPVIMQIEKQANAIDSKAVAELAKCAEKFFDHVDSKVKEYKSQIQNLINDYNTTINDSNMAINKLTEEVIEPYGKLVSVVNSNGLTPTSCVSLLEKDFEKGIVSACHNNFMKFLFSSGKLSKQMKEKELSQPILLQVLPELINMLSQGEDCIDLVLNVFGKIDFDDMMNKFALISTKEKLIDMIQKTIPHVKSLYGENEEVKINEIIQKIGNLCLI</sequence>
<dbReference type="InParanoid" id="A2G037"/>
<feature type="compositionally biased region" description="Low complexity" evidence="2">
    <location>
        <begin position="258"/>
        <end position="271"/>
    </location>
</feature>
<feature type="region of interest" description="Disordered" evidence="2">
    <location>
        <begin position="44"/>
        <end position="149"/>
    </location>
</feature>
<feature type="compositionally biased region" description="Polar residues" evidence="2">
    <location>
        <begin position="429"/>
        <end position="455"/>
    </location>
</feature>
<evidence type="ECO:0000256" key="1">
    <source>
        <dbReference type="SAM" id="Coils"/>
    </source>
</evidence>
<feature type="compositionally biased region" description="Polar residues" evidence="2">
    <location>
        <begin position="592"/>
        <end position="601"/>
    </location>
</feature>
<feature type="coiled-coil region" evidence="1">
    <location>
        <begin position="931"/>
        <end position="962"/>
    </location>
</feature>
<reference evidence="3" key="1">
    <citation type="submission" date="2006-10" db="EMBL/GenBank/DDBJ databases">
        <authorList>
            <person name="Amadeo P."/>
            <person name="Zhao Q."/>
            <person name="Wortman J."/>
            <person name="Fraser-Liggett C."/>
            <person name="Carlton J."/>
        </authorList>
    </citation>
    <scope>NUCLEOTIDE SEQUENCE</scope>
    <source>
        <strain evidence="3">G3</strain>
    </source>
</reference>